<dbReference type="Pfam" id="PF00050">
    <property type="entry name" value="Kazal_1"/>
    <property type="match status" value="1"/>
</dbReference>
<evidence type="ECO:0000259" key="3">
    <source>
        <dbReference type="PROSITE" id="PS51465"/>
    </source>
</evidence>
<feature type="signal peptide" evidence="2">
    <location>
        <begin position="1"/>
        <end position="17"/>
    </location>
</feature>
<feature type="chain" id="PRO_5042978814" description="Kazal-like domain-containing protein" evidence="2">
    <location>
        <begin position="18"/>
        <end position="142"/>
    </location>
</feature>
<evidence type="ECO:0000313" key="5">
    <source>
        <dbReference type="Proteomes" id="UP001353858"/>
    </source>
</evidence>
<dbReference type="EMBL" id="JARPUR010000002">
    <property type="protein sequence ID" value="KAK4881830.1"/>
    <property type="molecule type" value="Genomic_DNA"/>
</dbReference>
<feature type="domain" description="Kazal-like" evidence="3">
    <location>
        <begin position="82"/>
        <end position="135"/>
    </location>
</feature>
<gene>
    <name evidence="4" type="ORF">RN001_005149</name>
</gene>
<dbReference type="InterPro" id="IPR002350">
    <property type="entry name" value="Kazal_dom"/>
</dbReference>
<dbReference type="PROSITE" id="PS51465">
    <property type="entry name" value="KAZAL_2"/>
    <property type="match status" value="1"/>
</dbReference>
<organism evidence="4 5">
    <name type="scientific">Aquatica leii</name>
    <dbReference type="NCBI Taxonomy" id="1421715"/>
    <lineage>
        <taxon>Eukaryota</taxon>
        <taxon>Metazoa</taxon>
        <taxon>Ecdysozoa</taxon>
        <taxon>Arthropoda</taxon>
        <taxon>Hexapoda</taxon>
        <taxon>Insecta</taxon>
        <taxon>Pterygota</taxon>
        <taxon>Neoptera</taxon>
        <taxon>Endopterygota</taxon>
        <taxon>Coleoptera</taxon>
        <taxon>Polyphaga</taxon>
        <taxon>Elateriformia</taxon>
        <taxon>Elateroidea</taxon>
        <taxon>Lampyridae</taxon>
        <taxon>Luciolinae</taxon>
        <taxon>Aquatica</taxon>
    </lineage>
</organism>
<keyword evidence="5" id="KW-1185">Reference proteome</keyword>
<name>A0AAN7P678_9COLE</name>
<reference evidence="5" key="1">
    <citation type="submission" date="2023-01" db="EMBL/GenBank/DDBJ databases">
        <title>Key to firefly adult light organ development and bioluminescence: homeobox transcription factors regulate luciferase expression and transportation to peroxisome.</title>
        <authorList>
            <person name="Fu X."/>
        </authorList>
    </citation>
    <scope>NUCLEOTIDE SEQUENCE [LARGE SCALE GENOMIC DNA]</scope>
</reference>
<dbReference type="SUPFAM" id="SSF100895">
    <property type="entry name" value="Kazal-type serine protease inhibitors"/>
    <property type="match status" value="1"/>
</dbReference>
<dbReference type="InterPro" id="IPR036058">
    <property type="entry name" value="Kazal_dom_sf"/>
</dbReference>
<dbReference type="PANTHER" id="PTHR21179:SF1">
    <property type="entry name" value="KAZ1-TYPE SERINE PROTEASE INHIBITOR-LIKE PROTEIN TYPE EPSILON-RELATED"/>
    <property type="match status" value="1"/>
</dbReference>
<dbReference type="InterPro" id="IPR039932">
    <property type="entry name" value="Spink4-like"/>
</dbReference>
<dbReference type="CDD" id="cd00104">
    <property type="entry name" value="KAZAL_FS"/>
    <property type="match status" value="1"/>
</dbReference>
<evidence type="ECO:0000256" key="2">
    <source>
        <dbReference type="SAM" id="SignalP"/>
    </source>
</evidence>
<proteinExistence type="predicted"/>
<dbReference type="AlphaFoldDB" id="A0AAN7P678"/>
<dbReference type="PANTHER" id="PTHR21179">
    <property type="entry name" value="SERINE-TYPE ENDOPEPTIDASE INHIBITOR"/>
    <property type="match status" value="1"/>
</dbReference>
<evidence type="ECO:0000313" key="4">
    <source>
        <dbReference type="EMBL" id="KAK4881830.1"/>
    </source>
</evidence>
<evidence type="ECO:0000256" key="1">
    <source>
        <dbReference type="SAM" id="MobiDB-lite"/>
    </source>
</evidence>
<keyword evidence="2" id="KW-0732">Signal</keyword>
<sequence>MYFFFSILFIGISFVTNERHFGRRFQDSSNSRSLDSDRIIFPNEDYNWNNVYRDNQARPRSTARPRNTARPRTSTVPAPGMATRQSACEDRCQITPQYNPVCGSNDMTYSNHARLLCAKRCGRNVDLAHYGVCTSSLVLLRT</sequence>
<dbReference type="GO" id="GO:0004867">
    <property type="term" value="F:serine-type endopeptidase inhibitor activity"/>
    <property type="evidence" value="ECO:0007669"/>
    <property type="project" value="InterPro"/>
</dbReference>
<dbReference type="SMART" id="SM00280">
    <property type="entry name" value="KAZAL"/>
    <property type="match status" value="1"/>
</dbReference>
<comment type="caution">
    <text evidence="4">The sequence shown here is derived from an EMBL/GenBank/DDBJ whole genome shotgun (WGS) entry which is preliminary data.</text>
</comment>
<dbReference type="Gene3D" id="3.30.60.30">
    <property type="match status" value="1"/>
</dbReference>
<feature type="region of interest" description="Disordered" evidence="1">
    <location>
        <begin position="55"/>
        <end position="80"/>
    </location>
</feature>
<accession>A0AAN7P678</accession>
<dbReference type="Proteomes" id="UP001353858">
    <property type="component" value="Unassembled WGS sequence"/>
</dbReference>
<protein>
    <recommendedName>
        <fullName evidence="3">Kazal-like domain-containing protein</fullName>
    </recommendedName>
</protein>